<dbReference type="SUPFAM" id="SSF50486">
    <property type="entry name" value="FMT C-terminal domain-like"/>
    <property type="match status" value="1"/>
</dbReference>
<organism evidence="2 3">
    <name type="scientific">Herbaspirillum robiniae</name>
    <dbReference type="NCBI Taxonomy" id="2014887"/>
    <lineage>
        <taxon>Bacteria</taxon>
        <taxon>Pseudomonadati</taxon>
        <taxon>Pseudomonadota</taxon>
        <taxon>Betaproteobacteria</taxon>
        <taxon>Burkholderiales</taxon>
        <taxon>Oxalobacteraceae</taxon>
        <taxon>Herbaspirillum</taxon>
    </lineage>
</organism>
<gene>
    <name evidence="2" type="ORF">CEJ42_19800</name>
</gene>
<keyword evidence="2" id="KW-0808">Transferase</keyword>
<evidence type="ECO:0000259" key="1">
    <source>
        <dbReference type="Pfam" id="PF21553"/>
    </source>
</evidence>
<dbReference type="Pfam" id="PF21553">
    <property type="entry name" value="Formyl_trans_C_2"/>
    <property type="match status" value="1"/>
</dbReference>
<name>A0A246WM19_9BURK</name>
<comment type="caution">
    <text evidence="2">The sequence shown here is derived from an EMBL/GenBank/DDBJ whole genome shotgun (WGS) entry which is preliminary data.</text>
</comment>
<dbReference type="Gene3D" id="3.40.50.170">
    <property type="entry name" value="Formyl transferase, N-terminal domain"/>
    <property type="match status" value="1"/>
</dbReference>
<dbReference type="AlphaFoldDB" id="A0A246WM19"/>
<dbReference type="InterPro" id="IPR036477">
    <property type="entry name" value="Formyl_transf_N_sf"/>
</dbReference>
<evidence type="ECO:0000313" key="2">
    <source>
        <dbReference type="EMBL" id="OWY27302.1"/>
    </source>
</evidence>
<dbReference type="InterPro" id="IPR049355">
    <property type="entry name" value="Formyl_trans-like_C"/>
</dbReference>
<proteinExistence type="predicted"/>
<dbReference type="Proteomes" id="UP000197596">
    <property type="component" value="Unassembled WGS sequence"/>
</dbReference>
<dbReference type="GO" id="GO:0016740">
    <property type="term" value="F:transferase activity"/>
    <property type="evidence" value="ECO:0007669"/>
    <property type="project" value="UniProtKB-KW"/>
</dbReference>
<protein>
    <submittedName>
        <fullName evidence="2">Methionyl-tRNA formyltransferase</fullName>
    </submittedName>
</protein>
<feature type="domain" description="Methionyl-tRNA formyltransferase-like C-terminal" evidence="1">
    <location>
        <begin position="166"/>
        <end position="222"/>
    </location>
</feature>
<dbReference type="InterPro" id="IPR011034">
    <property type="entry name" value="Formyl_transferase-like_C_sf"/>
</dbReference>
<dbReference type="EMBL" id="NJGU01000011">
    <property type="protein sequence ID" value="OWY27302.1"/>
    <property type="molecule type" value="Genomic_DNA"/>
</dbReference>
<dbReference type="CDD" id="cd08821">
    <property type="entry name" value="FMT_core_like_1"/>
    <property type="match status" value="1"/>
</dbReference>
<reference evidence="2 3" key="1">
    <citation type="submission" date="2017-06" db="EMBL/GenBank/DDBJ databases">
        <title>Herbaspirillum phytohormonus sp. nov., isolated from the root nodule of Robinia pseudoacacia in lead-zinc mine.</title>
        <authorList>
            <person name="Fan M."/>
            <person name="Lin Y."/>
        </authorList>
    </citation>
    <scope>NUCLEOTIDE SEQUENCE [LARGE SCALE GENOMIC DNA]</scope>
    <source>
        <strain evidence="2 3">HZ10</strain>
    </source>
</reference>
<dbReference type="Gene3D" id="3.10.25.20">
    <property type="match status" value="1"/>
</dbReference>
<evidence type="ECO:0000313" key="3">
    <source>
        <dbReference type="Proteomes" id="UP000197596"/>
    </source>
</evidence>
<sequence length="227" mass="26273">MADNYIVASCKAWHKTGFNELSKQEKGRWHWVESPDELLQSVNQTSGLRYIFFLHWNWHVPVEIWSRFECVCFHMTDVPYGRGGSPLQNLIVAGHKNTKLSALQMVHEMDAGPVYVKRELPLDGRAEEIYIRAGQLSFDIIRWITRTEPEAVPQEGDAVIFKRRKPEQSMLPSMGYLEALYDHIRMLDAPTYPLAFIQHGDFQLELSNAQLFEDEIVAKVVIRKKSV</sequence>
<accession>A0A246WM19</accession>
<dbReference type="SUPFAM" id="SSF53328">
    <property type="entry name" value="Formyltransferase"/>
    <property type="match status" value="1"/>
</dbReference>
<dbReference type="RefSeq" id="WP_088752258.1">
    <property type="nucleotide sequence ID" value="NZ_NJGU01000011.1"/>
</dbReference>